<feature type="compositionally biased region" description="Polar residues" evidence="1">
    <location>
        <begin position="196"/>
        <end position="205"/>
    </location>
</feature>
<dbReference type="Proteomes" id="UP000635477">
    <property type="component" value="Unassembled WGS sequence"/>
</dbReference>
<dbReference type="OrthoDB" id="2017405at2759"/>
<accession>A0A8H4UQ62</accession>
<dbReference type="AlphaFoldDB" id="A0A8H4UQ62"/>
<feature type="non-terminal residue" evidence="2">
    <location>
        <position position="205"/>
    </location>
</feature>
<feature type="compositionally biased region" description="Low complexity" evidence="1">
    <location>
        <begin position="130"/>
        <end position="150"/>
    </location>
</feature>
<keyword evidence="3" id="KW-1185">Reference proteome</keyword>
<evidence type="ECO:0000313" key="3">
    <source>
        <dbReference type="Proteomes" id="UP000635477"/>
    </source>
</evidence>
<organism evidence="2 3">
    <name type="scientific">Fusarium zealandicum</name>
    <dbReference type="NCBI Taxonomy" id="1053134"/>
    <lineage>
        <taxon>Eukaryota</taxon>
        <taxon>Fungi</taxon>
        <taxon>Dikarya</taxon>
        <taxon>Ascomycota</taxon>
        <taxon>Pezizomycotina</taxon>
        <taxon>Sordariomycetes</taxon>
        <taxon>Hypocreomycetidae</taxon>
        <taxon>Hypocreales</taxon>
        <taxon>Nectriaceae</taxon>
        <taxon>Fusarium</taxon>
        <taxon>Fusarium staphyleae species complex</taxon>
    </lineage>
</organism>
<comment type="caution">
    <text evidence="2">The sequence shown here is derived from an EMBL/GenBank/DDBJ whole genome shotgun (WGS) entry which is preliminary data.</text>
</comment>
<gene>
    <name evidence="2" type="ORF">FZEAL_3174</name>
</gene>
<evidence type="ECO:0000313" key="2">
    <source>
        <dbReference type="EMBL" id="KAF4980929.1"/>
    </source>
</evidence>
<evidence type="ECO:0000256" key="1">
    <source>
        <dbReference type="SAM" id="MobiDB-lite"/>
    </source>
</evidence>
<feature type="compositionally biased region" description="Low complexity" evidence="1">
    <location>
        <begin position="175"/>
        <end position="187"/>
    </location>
</feature>
<sequence length="205" mass="22173">MQPGSASHHLENPINGIAQLQNEPKRRARRCQFHCHWIATTTSNPESNPSAALTRYERTPLGSSCSSQRNIYICNPHLTIDTTRSIEPTDSTPTHTIPPESAAMGWLWTSSPNEDKPSAPAKEAPPTSSPPSSSTSTSSTSNSSSSSSTTDPEIQKFLDLFEAEKNPKPAPPPSQQQQDQDSSSISSWFALKKSTRGSSPTPSDI</sequence>
<reference evidence="2" key="2">
    <citation type="submission" date="2020-05" db="EMBL/GenBank/DDBJ databases">
        <authorList>
            <person name="Kim H.-S."/>
            <person name="Proctor R.H."/>
            <person name="Brown D.W."/>
        </authorList>
    </citation>
    <scope>NUCLEOTIDE SEQUENCE</scope>
    <source>
        <strain evidence="2">NRRL 22465</strain>
    </source>
</reference>
<reference evidence="2" key="1">
    <citation type="journal article" date="2020" name="BMC Genomics">
        <title>Correction to: Identification and distribution of gene clusters required for synthesis of sphingolipid metabolism inhibitors in diverse species of the filamentous fungus Fusarium.</title>
        <authorList>
            <person name="Kim H.S."/>
            <person name="Lohmar J.M."/>
            <person name="Busman M."/>
            <person name="Brown D.W."/>
            <person name="Naumann T.A."/>
            <person name="Divon H.H."/>
            <person name="Lysoe E."/>
            <person name="Uhlig S."/>
            <person name="Proctor R.H."/>
        </authorList>
    </citation>
    <scope>NUCLEOTIDE SEQUENCE</scope>
    <source>
        <strain evidence="2">NRRL 22465</strain>
    </source>
</reference>
<proteinExistence type="predicted"/>
<dbReference type="EMBL" id="JABEYC010000196">
    <property type="protein sequence ID" value="KAF4980929.1"/>
    <property type="molecule type" value="Genomic_DNA"/>
</dbReference>
<feature type="region of interest" description="Disordered" evidence="1">
    <location>
        <begin position="105"/>
        <end position="205"/>
    </location>
</feature>
<name>A0A8H4UQ62_9HYPO</name>
<protein>
    <submittedName>
        <fullName evidence="2">Uncharacterized protein</fullName>
    </submittedName>
</protein>